<dbReference type="RefSeq" id="WP_345422671.1">
    <property type="nucleotide sequence ID" value="NZ_BAABHO010000057.1"/>
</dbReference>
<dbReference type="Gene3D" id="1.20.1440.30">
    <property type="entry name" value="Biosynthetic Protein domain"/>
    <property type="match status" value="1"/>
</dbReference>
<comment type="caution">
    <text evidence="1">The sequence shown here is derived from an EMBL/GenBank/DDBJ whole genome shotgun (WGS) entry which is preliminary data.</text>
</comment>
<protein>
    <recommendedName>
        <fullName evidence="3">Erythromycin esterase</fullName>
    </recommendedName>
</protein>
<dbReference type="EMBL" id="BAABHO010000057">
    <property type="protein sequence ID" value="GAA4807517.1"/>
    <property type="molecule type" value="Genomic_DNA"/>
</dbReference>
<dbReference type="PANTHER" id="PTHR31299:SF0">
    <property type="entry name" value="ESTERASE, PUTATIVE (AFU_ORTHOLOGUE AFUA_1G05850)-RELATED"/>
    <property type="match status" value="1"/>
</dbReference>
<sequence>MNRAADAGEVTRWLAEHARPLAVPDDEPAGEDGVDAWVRAARGARVVALGPAVVGTRELPQLVTRLLDALVADGGVHTLALQASESGTTLLDDHVRDGTGSAGDTLEALGSWSWNTREVLDLVAGLAPGSGSLRVVGVEPRRPATAVRVVGRFLRTAAPDALPPVADALADLALGYGDDAARAAVARVRERLDVDDPALVAATSAARHAEAVRQAGYLARAAELAATPPGAAGAVAGRLMAQAVVEALEAGGPDERLVLWAHADHVVVRDDTLGGHLRERLGDGYRALVLSAGAGGTQALRRRSVFGPTRTPRRQRFAAPPAGSLEAALLAASPRDAVLDLRAARAPATPAAVTAWAGAPATRRSVGDEVSPRSPVGAVVPCVPGTELDGFAVVRTVHPGWVR</sequence>
<dbReference type="CDD" id="cd14728">
    <property type="entry name" value="Ere-like"/>
    <property type="match status" value="1"/>
</dbReference>
<keyword evidence="2" id="KW-1185">Reference proteome</keyword>
<organism evidence="1 2">
    <name type="scientific">Actinomycetospora chlora</name>
    <dbReference type="NCBI Taxonomy" id="663608"/>
    <lineage>
        <taxon>Bacteria</taxon>
        <taxon>Bacillati</taxon>
        <taxon>Actinomycetota</taxon>
        <taxon>Actinomycetes</taxon>
        <taxon>Pseudonocardiales</taxon>
        <taxon>Pseudonocardiaceae</taxon>
        <taxon>Actinomycetospora</taxon>
    </lineage>
</organism>
<dbReference type="InterPro" id="IPR007815">
    <property type="entry name" value="Emycin_Estase"/>
</dbReference>
<dbReference type="Proteomes" id="UP001500928">
    <property type="component" value="Unassembled WGS sequence"/>
</dbReference>
<dbReference type="Pfam" id="PF05139">
    <property type="entry name" value="Erythro_esteras"/>
    <property type="match status" value="1"/>
</dbReference>
<evidence type="ECO:0008006" key="3">
    <source>
        <dbReference type="Google" id="ProtNLM"/>
    </source>
</evidence>
<reference evidence="2" key="1">
    <citation type="journal article" date="2019" name="Int. J. Syst. Evol. Microbiol.">
        <title>The Global Catalogue of Microorganisms (GCM) 10K type strain sequencing project: providing services to taxonomists for standard genome sequencing and annotation.</title>
        <authorList>
            <consortium name="The Broad Institute Genomics Platform"/>
            <consortium name="The Broad Institute Genome Sequencing Center for Infectious Disease"/>
            <person name="Wu L."/>
            <person name="Ma J."/>
        </authorList>
    </citation>
    <scope>NUCLEOTIDE SEQUENCE [LARGE SCALE GENOMIC DNA]</scope>
    <source>
        <strain evidence="2">JCM 17979</strain>
    </source>
</reference>
<proteinExistence type="predicted"/>
<evidence type="ECO:0000313" key="1">
    <source>
        <dbReference type="EMBL" id="GAA4807517.1"/>
    </source>
</evidence>
<accession>A0ABP9CBQ7</accession>
<evidence type="ECO:0000313" key="2">
    <source>
        <dbReference type="Proteomes" id="UP001500928"/>
    </source>
</evidence>
<dbReference type="Gene3D" id="3.40.1660.10">
    <property type="entry name" value="EreA-like (biosynthetic domain)"/>
    <property type="match status" value="1"/>
</dbReference>
<name>A0ABP9CBQ7_9PSEU</name>
<dbReference type="Gene3D" id="3.30.1870.10">
    <property type="entry name" value="EreA-like, domain 2"/>
    <property type="match status" value="1"/>
</dbReference>
<dbReference type="InterPro" id="IPR052036">
    <property type="entry name" value="Hydrolase/PRTase-associated"/>
</dbReference>
<gene>
    <name evidence="1" type="ORF">GCM10023200_51440</name>
</gene>
<dbReference type="PANTHER" id="PTHR31299">
    <property type="entry name" value="ESTERASE, PUTATIVE (AFU_ORTHOLOGUE AFUA_1G05850)-RELATED"/>
    <property type="match status" value="1"/>
</dbReference>
<dbReference type="SUPFAM" id="SSF159501">
    <property type="entry name" value="EreA/ChaN-like"/>
    <property type="match status" value="1"/>
</dbReference>